<sequence>MKSIFIFPFILVLSSLFSCGHQGYPSSLLIADSLCEANPDSAIAFLSGLSSHQSEFDDDSRWYYRLLCLKAKCKAYIKYNEGDKVEAMAVLDHYENSGDRNLLSRAYYYAGSVAYDLGDAPAGVEYFQRAMDALADTTDLQFRSALNFRIGFLLLNQGVYAPSLDYFRTSYHLEQIRKDTAMMVYCLEKQAFAYMDSHKIDSALLYFNRAISLAKTQRNSLLVKQITASLASYYIKNSEYSMADSCLAPYMEYVHDADKMVFYGLMADVCMNTGRCDKGNMYCLYLLDKGDVYFKQKACRLLVMYHSARNDVRNASRYIDLYDKYTDSVRVIEAADVVARMNASYNYSNYKTKAANLEVENARANMWKMLYGSLAFVLAALLIVGLLWVRKRAKAREMRFEILKRDMAEHSDAHIRELEGRMAELQLKLGEAERHGAQQAQQLVMQQAQLEALVDMANRRRSIRTTIKERLAGSSIYMMVRDAAAAGAILSDAAWDELDSFVNELIPGFKASLYGISKLSKQDYHLCLLIRLGGLSGTDMATVMGRTKSAVSKAKTKLQERFIGSGREAGNLDDFIASL</sequence>
<feature type="coiled-coil region" evidence="2">
    <location>
        <begin position="408"/>
        <end position="435"/>
    </location>
</feature>
<keyword evidence="5" id="KW-1185">Reference proteome</keyword>
<protein>
    <recommendedName>
        <fullName evidence="6">Tetratricopeptide repeat protein</fullName>
    </recommendedName>
</protein>
<accession>A0A938WLS3</accession>
<keyword evidence="2" id="KW-0175">Coiled coil</keyword>
<organism evidence="4 5">
    <name type="scientific">Marseilla massiliensis</name>
    <dbReference type="NCBI Taxonomy" id="1841864"/>
    <lineage>
        <taxon>Bacteria</taxon>
        <taxon>Pseudomonadati</taxon>
        <taxon>Bacteroidota</taxon>
        <taxon>Bacteroidia</taxon>
        <taxon>Bacteroidales</taxon>
        <taxon>Prevotellaceae</taxon>
        <taxon>Marseilla</taxon>
    </lineage>
</organism>
<comment type="caution">
    <text evidence="4">The sequence shown here is derived from an EMBL/GenBank/DDBJ whole genome shotgun (WGS) entry which is preliminary data.</text>
</comment>
<keyword evidence="1" id="KW-0802">TPR repeat</keyword>
<dbReference type="Proteomes" id="UP000764045">
    <property type="component" value="Unassembled WGS sequence"/>
</dbReference>
<dbReference type="SUPFAM" id="SSF48452">
    <property type="entry name" value="TPR-like"/>
    <property type="match status" value="1"/>
</dbReference>
<evidence type="ECO:0000313" key="5">
    <source>
        <dbReference type="Proteomes" id="UP000764045"/>
    </source>
</evidence>
<evidence type="ECO:0008006" key="6">
    <source>
        <dbReference type="Google" id="ProtNLM"/>
    </source>
</evidence>
<keyword evidence="3" id="KW-0472">Membrane</keyword>
<feature type="transmembrane region" description="Helical" evidence="3">
    <location>
        <begin position="369"/>
        <end position="389"/>
    </location>
</feature>
<name>A0A938WLS3_9BACT</name>
<evidence type="ECO:0000256" key="3">
    <source>
        <dbReference type="SAM" id="Phobius"/>
    </source>
</evidence>
<dbReference type="RefSeq" id="WP_205108471.1">
    <property type="nucleotide sequence ID" value="NZ_JACJJL010000006.1"/>
</dbReference>
<feature type="repeat" description="TPR" evidence="1">
    <location>
        <begin position="104"/>
        <end position="137"/>
    </location>
</feature>
<dbReference type="Gene3D" id="1.25.40.10">
    <property type="entry name" value="Tetratricopeptide repeat domain"/>
    <property type="match status" value="1"/>
</dbReference>
<keyword evidence="3" id="KW-1133">Transmembrane helix</keyword>
<dbReference type="SMART" id="SM00028">
    <property type="entry name" value="TPR"/>
    <property type="match status" value="2"/>
</dbReference>
<dbReference type="PROSITE" id="PS51257">
    <property type="entry name" value="PROKAR_LIPOPROTEIN"/>
    <property type="match status" value="1"/>
</dbReference>
<reference evidence="4 5" key="1">
    <citation type="journal article" date="2021" name="Sci. Rep.">
        <title>The distribution of antibiotic resistance genes in chicken gut microbiota commensals.</title>
        <authorList>
            <person name="Juricova H."/>
            <person name="Matiasovicova J."/>
            <person name="Kubasova T."/>
            <person name="Cejkova D."/>
            <person name="Rychlik I."/>
        </authorList>
    </citation>
    <scope>NUCLEOTIDE SEQUENCE [LARGE SCALE GENOMIC DNA]</scope>
    <source>
        <strain evidence="4 5">An819</strain>
    </source>
</reference>
<dbReference type="EMBL" id="JACJJL010000006">
    <property type="protein sequence ID" value="MBM6661086.1"/>
    <property type="molecule type" value="Genomic_DNA"/>
</dbReference>
<dbReference type="AlphaFoldDB" id="A0A938WLS3"/>
<dbReference type="InterPro" id="IPR011990">
    <property type="entry name" value="TPR-like_helical_dom_sf"/>
</dbReference>
<keyword evidence="3" id="KW-0812">Transmembrane</keyword>
<proteinExistence type="predicted"/>
<evidence type="ECO:0000256" key="2">
    <source>
        <dbReference type="SAM" id="Coils"/>
    </source>
</evidence>
<dbReference type="InterPro" id="IPR019734">
    <property type="entry name" value="TPR_rpt"/>
</dbReference>
<evidence type="ECO:0000313" key="4">
    <source>
        <dbReference type="EMBL" id="MBM6661086.1"/>
    </source>
</evidence>
<gene>
    <name evidence="4" type="ORF">H6B30_04840</name>
</gene>
<dbReference type="PROSITE" id="PS50005">
    <property type="entry name" value="TPR"/>
    <property type="match status" value="1"/>
</dbReference>
<evidence type="ECO:0000256" key="1">
    <source>
        <dbReference type="PROSITE-ProRule" id="PRU00339"/>
    </source>
</evidence>